<name>A0A8F8FFA9_9GAST</name>
<keyword evidence="7" id="KW-0520">NAD</keyword>
<feature type="transmembrane region" description="Helical" evidence="10">
    <location>
        <begin position="22"/>
        <end position="47"/>
    </location>
</feature>
<evidence type="ECO:0000256" key="1">
    <source>
        <dbReference type="ARBA" id="ARBA00004141"/>
    </source>
</evidence>
<comment type="similarity">
    <text evidence="2">Belongs to the complex I subunit 4L family.</text>
</comment>
<evidence type="ECO:0000256" key="7">
    <source>
        <dbReference type="ARBA" id="ARBA00023027"/>
    </source>
</evidence>
<evidence type="ECO:0000256" key="8">
    <source>
        <dbReference type="ARBA" id="ARBA00023136"/>
    </source>
</evidence>
<evidence type="ECO:0000256" key="6">
    <source>
        <dbReference type="ARBA" id="ARBA00022989"/>
    </source>
</evidence>
<dbReference type="Gene3D" id="1.10.287.3510">
    <property type="match status" value="1"/>
</dbReference>
<gene>
    <name evidence="11" type="primary">nad4L</name>
</gene>
<evidence type="ECO:0000313" key="11">
    <source>
        <dbReference type="EMBL" id="QXX99479.1"/>
    </source>
</evidence>
<reference evidence="11" key="1">
    <citation type="submission" date="2019-12" db="EMBL/GenBank/DDBJ databases">
        <authorList>
            <person name="Hamm P.S."/>
            <person name="Badgett J.E."/>
            <person name="Balderamos G.L."/>
            <person name="Beuchelt S.B."/>
            <person name="Bowman D.C."/>
            <person name="Colica R.A."/>
            <person name="Garcia J.A."/>
            <person name="Hindi S.T."/>
            <person name="Jehle S.A."/>
            <person name="Lopez-Monzon M."/>
            <person name="Mani A."/>
            <person name="Martin C.M."/>
            <person name="McQuirk K.A."/>
            <person name="Montoya K.N."/>
            <person name="Paez-Beltran L.E."/>
            <person name="Patel S.J."/>
            <person name="Pittis A.V."/>
            <person name="Shelp T.M."/>
            <person name="Tucker C.M."/>
            <person name="Vega S.V."/>
            <person name="Venhaus E.N."/>
            <person name="West C.N."/>
            <person name="Yogi P."/>
            <person name="Natvig D.O."/>
            <person name="Kamel K."/>
            <person name="Adema C.M."/>
        </authorList>
    </citation>
    <scope>NUCLEOTIDE SEQUENCE</scope>
    <source>
        <strain evidence="11">A_19</strain>
    </source>
</reference>
<dbReference type="GO" id="GO:0016020">
    <property type="term" value="C:membrane"/>
    <property type="evidence" value="ECO:0007669"/>
    <property type="project" value="UniProtKB-SubCell"/>
</dbReference>
<keyword evidence="8 10" id="KW-0472">Membrane</keyword>
<accession>A0A8F8FFA9</accession>
<evidence type="ECO:0000256" key="5">
    <source>
        <dbReference type="ARBA" id="ARBA00022967"/>
    </source>
</evidence>
<organism evidence="11">
    <name type="scientific">Laevapex fuscus</name>
    <dbReference type="NCBI Taxonomy" id="240816"/>
    <lineage>
        <taxon>Eukaryota</taxon>
        <taxon>Metazoa</taxon>
        <taxon>Spiralia</taxon>
        <taxon>Lophotrochozoa</taxon>
        <taxon>Mollusca</taxon>
        <taxon>Gastropoda</taxon>
        <taxon>Heterobranchia</taxon>
        <taxon>Euthyneura</taxon>
        <taxon>Panpulmonata</taxon>
        <taxon>Hygrophila</taxon>
        <taxon>Lymnaeoidea</taxon>
        <taxon>Ancylidae</taxon>
        <taxon>Laevapex</taxon>
    </lineage>
</organism>
<comment type="subcellular location">
    <subcellularLocation>
        <location evidence="1">Membrane</location>
        <topology evidence="1">Multi-pass membrane protein</topology>
    </subcellularLocation>
</comment>
<feature type="transmembrane region" description="Helical" evidence="10">
    <location>
        <begin position="53"/>
        <end position="75"/>
    </location>
</feature>
<sequence>MLYISFLFMVFFIYTYFLNKKYVLNLMIVLEGMMLMSIIFCFFSLMLMEEKNFLMLFLTFAACEAAMGLSLLVSFMRWRSNSLMKSISLNSW</sequence>
<dbReference type="EMBL" id="MN830918">
    <property type="protein sequence ID" value="QXX99479.1"/>
    <property type="molecule type" value="Genomic_DNA"/>
</dbReference>
<evidence type="ECO:0000256" key="3">
    <source>
        <dbReference type="ARBA" id="ARBA00016612"/>
    </source>
</evidence>
<keyword evidence="11" id="KW-0496">Mitochondrion</keyword>
<reference evidence="11" key="2">
    <citation type="submission" date="2021-08" db="EMBL/GenBank/DDBJ databases">
        <title>Laevapex fuscus from NM.</title>
        <authorList>
            <person name="Kamel B."/>
            <person name="Adema C.M."/>
        </authorList>
    </citation>
    <scope>NUCLEOTIDE SEQUENCE</scope>
    <source>
        <strain evidence="11">A_19</strain>
    </source>
</reference>
<keyword evidence="6 10" id="KW-1133">Transmembrane helix</keyword>
<geneLocation type="mitochondrion" evidence="11"/>
<evidence type="ECO:0000256" key="4">
    <source>
        <dbReference type="ARBA" id="ARBA00022692"/>
    </source>
</evidence>
<dbReference type="InterPro" id="IPR039428">
    <property type="entry name" value="NUOK/Mnh_C1-like"/>
</dbReference>
<evidence type="ECO:0000256" key="9">
    <source>
        <dbReference type="ARBA" id="ARBA00031586"/>
    </source>
</evidence>
<dbReference type="AlphaFoldDB" id="A0A8F8FFA9"/>
<proteinExistence type="inferred from homology"/>
<evidence type="ECO:0000256" key="2">
    <source>
        <dbReference type="ARBA" id="ARBA00010519"/>
    </source>
</evidence>
<keyword evidence="5" id="KW-1278">Translocase</keyword>
<protein>
    <recommendedName>
        <fullName evidence="3">NADH-ubiquinone oxidoreductase chain 4L</fullName>
    </recommendedName>
    <alternativeName>
        <fullName evidence="9">NADH dehydrogenase subunit 4L</fullName>
    </alternativeName>
</protein>
<evidence type="ECO:0000256" key="10">
    <source>
        <dbReference type="SAM" id="Phobius"/>
    </source>
</evidence>
<keyword evidence="4 10" id="KW-0812">Transmembrane</keyword>
<dbReference type="Pfam" id="PF00420">
    <property type="entry name" value="Oxidored_q2"/>
    <property type="match status" value="1"/>
</dbReference>